<dbReference type="Gene3D" id="3.10.129.10">
    <property type="entry name" value="Hotdog Thioesterase"/>
    <property type="match status" value="1"/>
</dbReference>
<dbReference type="CDD" id="cd03440">
    <property type="entry name" value="hot_dog"/>
    <property type="match status" value="1"/>
</dbReference>
<dbReference type="InterPro" id="IPR029069">
    <property type="entry name" value="HotDog_dom_sf"/>
</dbReference>
<organism evidence="2 3">
    <name type="scientific">Aeropyrum pernix</name>
    <dbReference type="NCBI Taxonomy" id="56636"/>
    <lineage>
        <taxon>Archaea</taxon>
        <taxon>Thermoproteota</taxon>
        <taxon>Thermoprotei</taxon>
        <taxon>Desulfurococcales</taxon>
        <taxon>Desulfurococcaceae</taxon>
        <taxon>Aeropyrum</taxon>
    </lineage>
</organism>
<dbReference type="Pfam" id="PF22636">
    <property type="entry name" value="FlK"/>
    <property type="match status" value="1"/>
</dbReference>
<dbReference type="AlphaFoldDB" id="A0A401HA21"/>
<evidence type="ECO:0000313" key="2">
    <source>
        <dbReference type="EMBL" id="GBF09234.1"/>
    </source>
</evidence>
<dbReference type="EMBL" id="BDMD01000049">
    <property type="protein sequence ID" value="GBF09234.1"/>
    <property type="molecule type" value="Genomic_DNA"/>
</dbReference>
<dbReference type="RefSeq" id="WP_131160221.1">
    <property type="nucleotide sequence ID" value="NZ_BDMD01000049.1"/>
</dbReference>
<reference evidence="2 3" key="1">
    <citation type="submission" date="2017-02" db="EMBL/GenBank/DDBJ databases">
        <title>isolation and characterization of a novel temperate virus Aeropyrum globular virus 1 infecting hyperthermophilic archaeon Aeropyrum.</title>
        <authorList>
            <person name="Yumiya M."/>
            <person name="Yoshida T."/>
            <person name="Sako Y."/>
        </authorList>
    </citation>
    <scope>NUCLEOTIDE SEQUENCE [LARGE SCALE GENOMIC DNA]</scope>
    <source>
        <strain evidence="2 3">YK1-12-2013</strain>
    </source>
</reference>
<dbReference type="PANTHER" id="PTHR36934">
    <property type="entry name" value="BLR0278 PROTEIN"/>
    <property type="match status" value="1"/>
</dbReference>
<protein>
    <recommendedName>
        <fullName evidence="1">Fluoroacetyl-CoA-specific thioesterase-like domain-containing protein</fullName>
    </recommendedName>
</protein>
<accession>A0A401HA21</accession>
<name>A0A401HA21_AERPX</name>
<dbReference type="InterPro" id="IPR054485">
    <property type="entry name" value="FlK-like_dom"/>
</dbReference>
<feature type="domain" description="Fluoroacetyl-CoA-specific thioesterase-like" evidence="1">
    <location>
        <begin position="27"/>
        <end position="121"/>
    </location>
</feature>
<dbReference type="PANTHER" id="PTHR36934:SF1">
    <property type="entry name" value="THIOESTERASE DOMAIN-CONTAINING PROTEIN"/>
    <property type="match status" value="1"/>
</dbReference>
<evidence type="ECO:0000259" key="1">
    <source>
        <dbReference type="Pfam" id="PF22636"/>
    </source>
</evidence>
<sequence>MPQYLEGLEGFSCSKEWIAEEGHAALHLKRMGLEVLATPYMLLYGEVTARECLDQHLPAGMVSVGVEALVRHLAPIPVGSRVRVEARIVGIDGKGVSIVIRVKRHDGTLAGEIYHVRRIVRLEELKKRIKQPHS</sequence>
<dbReference type="OrthoDB" id="359228at2157"/>
<dbReference type="InterPro" id="IPR025540">
    <property type="entry name" value="FlK"/>
</dbReference>
<gene>
    <name evidence="2" type="ORF">apy_09590</name>
</gene>
<dbReference type="Proteomes" id="UP000291213">
    <property type="component" value="Unassembled WGS sequence"/>
</dbReference>
<comment type="caution">
    <text evidence="2">The sequence shown here is derived from an EMBL/GenBank/DDBJ whole genome shotgun (WGS) entry which is preliminary data.</text>
</comment>
<dbReference type="SUPFAM" id="SSF54637">
    <property type="entry name" value="Thioesterase/thiol ester dehydrase-isomerase"/>
    <property type="match status" value="1"/>
</dbReference>
<proteinExistence type="predicted"/>
<evidence type="ECO:0000313" key="3">
    <source>
        <dbReference type="Proteomes" id="UP000291213"/>
    </source>
</evidence>